<keyword evidence="3" id="KW-1133">Transmembrane helix</keyword>
<name>A0A6P7F7E3_DIAVI</name>
<evidence type="ECO:0000256" key="3">
    <source>
        <dbReference type="SAM" id="Phobius"/>
    </source>
</evidence>
<dbReference type="GO" id="GO:0008010">
    <property type="term" value="F:structural constituent of chitin-based larval cuticle"/>
    <property type="evidence" value="ECO:0007669"/>
    <property type="project" value="TreeGrafter"/>
</dbReference>
<dbReference type="InterPro" id="IPR000618">
    <property type="entry name" value="Insect_cuticle"/>
</dbReference>
<sequence length="233" mass="26919">MLVKKFLYIMKTVIIQIFTIIYLVNGIYGYDIPQYHTIEQPEQHKKPVIPILKYTSERDEHGWKYSYETGNGIQAEEAGYIKNLGDEKHESIVQQGSVTYHDEHGHPVILTYVADEHGFRAQGDHLPTPPPIPEAIQKSLEEGHHEEEGEQIQEHVEDYEEKAGYGQESRTYGQAQSYVESQSHGLKQSYNPTQPKAETTFQNKGYGQQTFQQKSNYKYPHSQGLNKRQRYSS</sequence>
<dbReference type="Pfam" id="PF00379">
    <property type="entry name" value="Chitin_bind_4"/>
    <property type="match status" value="1"/>
</dbReference>
<accession>A0A6P7F7E3</accession>
<dbReference type="GO" id="GO:0062129">
    <property type="term" value="C:chitin-based extracellular matrix"/>
    <property type="evidence" value="ECO:0007669"/>
    <property type="project" value="TreeGrafter"/>
</dbReference>
<evidence type="ECO:0000256" key="1">
    <source>
        <dbReference type="PROSITE-ProRule" id="PRU00497"/>
    </source>
</evidence>
<dbReference type="PANTHER" id="PTHR10380:SF241">
    <property type="entry name" value="CUTICULAR PROTEIN 47EG-RELATED"/>
    <property type="match status" value="1"/>
</dbReference>
<organism evidence="4">
    <name type="scientific">Diabrotica virgifera virgifera</name>
    <name type="common">western corn rootworm</name>
    <dbReference type="NCBI Taxonomy" id="50390"/>
    <lineage>
        <taxon>Eukaryota</taxon>
        <taxon>Metazoa</taxon>
        <taxon>Ecdysozoa</taxon>
        <taxon>Arthropoda</taxon>
        <taxon>Hexapoda</taxon>
        <taxon>Insecta</taxon>
        <taxon>Pterygota</taxon>
        <taxon>Neoptera</taxon>
        <taxon>Endopterygota</taxon>
        <taxon>Coleoptera</taxon>
        <taxon>Polyphaga</taxon>
        <taxon>Cucujiformia</taxon>
        <taxon>Chrysomeloidea</taxon>
        <taxon>Chrysomelidae</taxon>
        <taxon>Galerucinae</taxon>
        <taxon>Diabroticina</taxon>
        <taxon>Diabroticites</taxon>
        <taxon>Diabrotica</taxon>
    </lineage>
</organism>
<gene>
    <name evidence="4" type="primary">LOC114325691</name>
</gene>
<proteinExistence type="predicted"/>
<protein>
    <submittedName>
        <fullName evidence="4">Cuticle protein 3-like</fullName>
    </submittedName>
</protein>
<keyword evidence="3" id="KW-0472">Membrane</keyword>
<feature type="region of interest" description="Disordered" evidence="2">
    <location>
        <begin position="162"/>
        <end position="233"/>
    </location>
</feature>
<dbReference type="AlphaFoldDB" id="A0A6P7F7E3"/>
<dbReference type="PROSITE" id="PS51155">
    <property type="entry name" value="CHIT_BIND_RR_2"/>
    <property type="match status" value="1"/>
</dbReference>
<evidence type="ECO:0000313" key="4">
    <source>
        <dbReference type="RefSeq" id="XP_028129623.1"/>
    </source>
</evidence>
<keyword evidence="3" id="KW-0812">Transmembrane</keyword>
<dbReference type="RefSeq" id="XP_028129623.1">
    <property type="nucleotide sequence ID" value="XM_028273822.1"/>
</dbReference>
<evidence type="ECO:0000256" key="2">
    <source>
        <dbReference type="SAM" id="MobiDB-lite"/>
    </source>
</evidence>
<dbReference type="PANTHER" id="PTHR10380">
    <property type="entry name" value="CUTICLE PROTEIN"/>
    <property type="match status" value="1"/>
</dbReference>
<feature type="transmembrane region" description="Helical" evidence="3">
    <location>
        <begin position="12"/>
        <end position="30"/>
    </location>
</feature>
<feature type="compositionally biased region" description="Polar residues" evidence="2">
    <location>
        <begin position="168"/>
        <end position="216"/>
    </location>
</feature>
<reference evidence="4" key="1">
    <citation type="submission" date="2025-08" db="UniProtKB">
        <authorList>
            <consortium name="RefSeq"/>
        </authorList>
    </citation>
    <scope>IDENTIFICATION</scope>
    <source>
        <tissue evidence="4">Whole insect</tissue>
    </source>
</reference>
<keyword evidence="1" id="KW-0193">Cuticle</keyword>
<dbReference type="InParanoid" id="A0A6P7F7E3"/>
<dbReference type="InterPro" id="IPR050468">
    <property type="entry name" value="Cuticle_Struct_Prot"/>
</dbReference>